<name>W3WKC6_PESFW</name>
<dbReference type="eggNOG" id="KOG2614">
    <property type="taxonomic scope" value="Eukaryota"/>
</dbReference>
<keyword evidence="3" id="KW-0285">Flavoprotein</keyword>
<dbReference type="GO" id="GO:0071949">
    <property type="term" value="F:FAD binding"/>
    <property type="evidence" value="ECO:0007669"/>
    <property type="project" value="InterPro"/>
</dbReference>
<evidence type="ECO:0000256" key="3">
    <source>
        <dbReference type="ARBA" id="ARBA00022630"/>
    </source>
</evidence>
<evidence type="ECO:0000259" key="7">
    <source>
        <dbReference type="Pfam" id="PF01494"/>
    </source>
</evidence>
<dbReference type="STRING" id="1229662.W3WKC6"/>
<proteinExistence type="inferred from homology"/>
<dbReference type="InterPro" id="IPR050493">
    <property type="entry name" value="FAD-dep_Monooxygenase_BioMet"/>
</dbReference>
<dbReference type="SUPFAM" id="SSF54373">
    <property type="entry name" value="FAD-linked reductases, C-terminal domain"/>
    <property type="match status" value="1"/>
</dbReference>
<dbReference type="InterPro" id="IPR002938">
    <property type="entry name" value="FAD-bd"/>
</dbReference>
<dbReference type="GeneID" id="19279869"/>
<dbReference type="PRINTS" id="PR00420">
    <property type="entry name" value="RNGMNOXGNASE"/>
</dbReference>
<evidence type="ECO:0000256" key="6">
    <source>
        <dbReference type="ARBA" id="ARBA00023033"/>
    </source>
</evidence>
<dbReference type="OrthoDB" id="40579at2759"/>
<dbReference type="Gene3D" id="3.50.50.60">
    <property type="entry name" value="FAD/NAD(P)-binding domain"/>
    <property type="match status" value="1"/>
</dbReference>
<protein>
    <recommendedName>
        <fullName evidence="7">FAD-binding domain-containing protein</fullName>
    </recommendedName>
</protein>
<dbReference type="HOGENOM" id="CLU_009665_19_0_1"/>
<evidence type="ECO:0000256" key="2">
    <source>
        <dbReference type="ARBA" id="ARBA00007992"/>
    </source>
</evidence>
<dbReference type="Pfam" id="PF01494">
    <property type="entry name" value="FAD_binding_3"/>
    <property type="match status" value="1"/>
</dbReference>
<comment type="similarity">
    <text evidence="2">Belongs to the paxM FAD-dependent monooxygenase family.</text>
</comment>
<keyword evidence="5" id="KW-0560">Oxidoreductase</keyword>
<dbReference type="InParanoid" id="W3WKC6"/>
<dbReference type="GO" id="GO:0004497">
    <property type="term" value="F:monooxygenase activity"/>
    <property type="evidence" value="ECO:0007669"/>
    <property type="project" value="UniProtKB-KW"/>
</dbReference>
<gene>
    <name evidence="8" type="ORF">PFICI_14856</name>
</gene>
<comment type="pathway">
    <text evidence="1">Secondary metabolite biosynthesis.</text>
</comment>
<dbReference type="OMA" id="IITKWKL"/>
<dbReference type="PANTHER" id="PTHR13789">
    <property type="entry name" value="MONOOXYGENASE"/>
    <property type="match status" value="1"/>
</dbReference>
<keyword evidence="6" id="KW-0503">Monooxygenase</keyword>
<feature type="domain" description="FAD-binding" evidence="7">
    <location>
        <begin position="119"/>
        <end position="330"/>
    </location>
</feature>
<dbReference type="EMBL" id="KI912122">
    <property type="protein sequence ID" value="ETS73251.1"/>
    <property type="molecule type" value="Genomic_DNA"/>
</dbReference>
<organism evidence="8 9">
    <name type="scientific">Pestalotiopsis fici (strain W106-1 / CGMCC3.15140)</name>
    <dbReference type="NCBI Taxonomy" id="1229662"/>
    <lineage>
        <taxon>Eukaryota</taxon>
        <taxon>Fungi</taxon>
        <taxon>Dikarya</taxon>
        <taxon>Ascomycota</taxon>
        <taxon>Pezizomycotina</taxon>
        <taxon>Sordariomycetes</taxon>
        <taxon>Xylariomycetidae</taxon>
        <taxon>Amphisphaeriales</taxon>
        <taxon>Sporocadaceae</taxon>
        <taxon>Pestalotiopsis</taxon>
    </lineage>
</organism>
<keyword evidence="4" id="KW-0274">FAD</keyword>
<dbReference type="SUPFAM" id="SSF51905">
    <property type="entry name" value="FAD/NAD(P)-binding domain"/>
    <property type="match status" value="1"/>
</dbReference>
<keyword evidence="9" id="KW-1185">Reference proteome</keyword>
<evidence type="ECO:0000313" key="8">
    <source>
        <dbReference type="EMBL" id="ETS73251.1"/>
    </source>
</evidence>
<dbReference type="InterPro" id="IPR036188">
    <property type="entry name" value="FAD/NAD-bd_sf"/>
</dbReference>
<evidence type="ECO:0000256" key="4">
    <source>
        <dbReference type="ARBA" id="ARBA00022827"/>
    </source>
</evidence>
<evidence type="ECO:0000313" key="9">
    <source>
        <dbReference type="Proteomes" id="UP000030651"/>
    </source>
</evidence>
<dbReference type="PANTHER" id="PTHR13789:SF314">
    <property type="entry name" value="FAD-BINDING DOMAIN-CONTAINING PROTEIN"/>
    <property type="match status" value="1"/>
</dbReference>
<dbReference type="AlphaFoldDB" id="W3WKC6"/>
<evidence type="ECO:0000256" key="5">
    <source>
        <dbReference type="ARBA" id="ARBA00023002"/>
    </source>
</evidence>
<accession>W3WKC6</accession>
<reference evidence="9" key="1">
    <citation type="journal article" date="2015" name="BMC Genomics">
        <title>Genomic and transcriptomic analysis of the endophytic fungus Pestalotiopsis fici reveals its lifestyle and high potential for synthesis of natural products.</title>
        <authorList>
            <person name="Wang X."/>
            <person name="Zhang X."/>
            <person name="Liu L."/>
            <person name="Xiang M."/>
            <person name="Wang W."/>
            <person name="Sun X."/>
            <person name="Che Y."/>
            <person name="Guo L."/>
            <person name="Liu G."/>
            <person name="Guo L."/>
            <person name="Wang C."/>
            <person name="Yin W.B."/>
            <person name="Stadler M."/>
            <person name="Zhang X."/>
            <person name="Liu X."/>
        </authorList>
    </citation>
    <scope>NUCLEOTIDE SEQUENCE [LARGE SCALE GENOMIC DNA]</scope>
    <source>
        <strain evidence="9">W106-1 / CGMCC3.15140</strain>
    </source>
</reference>
<dbReference type="KEGG" id="pfy:PFICI_14856"/>
<dbReference type="Proteomes" id="UP000030651">
    <property type="component" value="Unassembled WGS sequence"/>
</dbReference>
<sequence length="404" mass="43832">MGSLGEETSSIVIAIALRAPNRKITILERSRMLRETGALISLQPNASKIVSSWGIDTFLASCKPMVDKAFRLFDISGKLVNEVKLNTSMFGADRIVYHRQDLHSALLSAATSTQLSGHAVEVRTGTKVVSCDPKAGIVTIETGENLQADVIIGADGIHSVIRTAVLGEEQGAIPTGISAYRMLLPADLLKGIDIPLDILDPADPVTTMVVGHDRRVIMGPGRGAEMFGIVALVPDEKGREKSTTDSWVAEGSTEALVEVFADFPGWMLDIFKRAPDVALWQLRDIDPLPRWVRGRAILIGDAAHAMLPTQGQGASQSIEDAEALQAFLADLPARPTGDQVERVLNTVFEARFDRASLIQRYSRQQARPGTDAKSNTVKLDPAEFMKYNCDYQGAKDWLSKSAAK</sequence>
<evidence type="ECO:0000256" key="1">
    <source>
        <dbReference type="ARBA" id="ARBA00005179"/>
    </source>
</evidence>
<dbReference type="RefSeq" id="XP_007841628.1">
    <property type="nucleotide sequence ID" value="XM_007843437.1"/>
</dbReference>